<proteinExistence type="predicted"/>
<evidence type="ECO:0000313" key="2">
    <source>
        <dbReference type="Proteomes" id="UP001597101"/>
    </source>
</evidence>
<sequence>MVTVALRVGCVSLVPFLVAGCNQNSSAERELSEIGYGLFASEVCSGQASTSIIQQRKTVGSASKISAEKTAAAMQSGLERAKAEFEKLGSGRFCAEFAKSSNPIARLAEAAE</sequence>
<organism evidence="1 2">
    <name type="scientific">Pseudahrensia aquimaris</name>
    <dbReference type="NCBI Taxonomy" id="744461"/>
    <lineage>
        <taxon>Bacteria</taxon>
        <taxon>Pseudomonadati</taxon>
        <taxon>Pseudomonadota</taxon>
        <taxon>Alphaproteobacteria</taxon>
        <taxon>Hyphomicrobiales</taxon>
        <taxon>Ahrensiaceae</taxon>
        <taxon>Pseudahrensia</taxon>
    </lineage>
</organism>
<dbReference type="Proteomes" id="UP001597101">
    <property type="component" value="Unassembled WGS sequence"/>
</dbReference>
<dbReference type="RefSeq" id="WP_377213341.1">
    <property type="nucleotide sequence ID" value="NZ_JBHTJV010000013.1"/>
</dbReference>
<reference evidence="2" key="1">
    <citation type="journal article" date="2019" name="Int. J. Syst. Evol. Microbiol.">
        <title>The Global Catalogue of Microorganisms (GCM) 10K type strain sequencing project: providing services to taxonomists for standard genome sequencing and annotation.</title>
        <authorList>
            <consortium name="The Broad Institute Genomics Platform"/>
            <consortium name="The Broad Institute Genome Sequencing Center for Infectious Disease"/>
            <person name="Wu L."/>
            <person name="Ma J."/>
        </authorList>
    </citation>
    <scope>NUCLEOTIDE SEQUENCE [LARGE SCALE GENOMIC DNA]</scope>
    <source>
        <strain evidence="2">CCUG 60023</strain>
    </source>
</reference>
<dbReference type="PROSITE" id="PS51257">
    <property type="entry name" value="PROKAR_LIPOPROTEIN"/>
    <property type="match status" value="1"/>
</dbReference>
<keyword evidence="2" id="KW-1185">Reference proteome</keyword>
<evidence type="ECO:0000313" key="1">
    <source>
        <dbReference type="EMBL" id="MFD0917479.1"/>
    </source>
</evidence>
<protein>
    <recommendedName>
        <fullName evidence="3">Lipoprotein</fullName>
    </recommendedName>
</protein>
<comment type="caution">
    <text evidence="1">The sequence shown here is derived from an EMBL/GenBank/DDBJ whole genome shotgun (WGS) entry which is preliminary data.</text>
</comment>
<dbReference type="EMBL" id="JBHTJV010000013">
    <property type="protein sequence ID" value="MFD0917479.1"/>
    <property type="molecule type" value="Genomic_DNA"/>
</dbReference>
<gene>
    <name evidence="1" type="ORF">ACFQ14_13800</name>
</gene>
<name>A0ABW3FHQ6_9HYPH</name>
<evidence type="ECO:0008006" key="3">
    <source>
        <dbReference type="Google" id="ProtNLM"/>
    </source>
</evidence>
<accession>A0ABW3FHQ6</accession>